<dbReference type="GeneID" id="5495227"/>
<dbReference type="RefSeq" id="XP_001598459.1">
    <property type="nucleotide sequence ID" value="XM_001598409.1"/>
</dbReference>
<evidence type="ECO:0000313" key="1">
    <source>
        <dbReference type="EMBL" id="EDN91145.1"/>
    </source>
</evidence>
<accession>A7E5H3</accession>
<dbReference type="KEGG" id="ssl:SS1G_00548"/>
<name>A7E5H3_SCLS1</name>
<gene>
    <name evidence="1" type="ORF">SS1G_00548</name>
</gene>
<dbReference type="AlphaFoldDB" id="A7E5H3"/>
<keyword evidence="2" id="KW-1185">Reference proteome</keyword>
<protein>
    <submittedName>
        <fullName evidence="1">Uncharacterized protein</fullName>
    </submittedName>
</protein>
<sequence>MNEKREENRKKDKDIRPILGGSRSLLGGVLGRGVRGPWKSLMFERLGIWSIG</sequence>
<dbReference type="HOGENOM" id="CLU_3088666_0_0_1"/>
<evidence type="ECO:0000313" key="2">
    <source>
        <dbReference type="Proteomes" id="UP000001312"/>
    </source>
</evidence>
<reference evidence="2" key="1">
    <citation type="journal article" date="2011" name="PLoS Genet.">
        <title>Genomic analysis of the necrotrophic fungal pathogens Sclerotinia sclerotiorum and Botrytis cinerea.</title>
        <authorList>
            <person name="Amselem J."/>
            <person name="Cuomo C.A."/>
            <person name="van Kan J.A."/>
            <person name="Viaud M."/>
            <person name="Benito E.P."/>
            <person name="Couloux A."/>
            <person name="Coutinho P.M."/>
            <person name="de Vries R.P."/>
            <person name="Dyer P.S."/>
            <person name="Fillinger S."/>
            <person name="Fournier E."/>
            <person name="Gout L."/>
            <person name="Hahn M."/>
            <person name="Kohn L."/>
            <person name="Lapalu N."/>
            <person name="Plummer K.M."/>
            <person name="Pradier J.M."/>
            <person name="Quevillon E."/>
            <person name="Sharon A."/>
            <person name="Simon A."/>
            <person name="ten Have A."/>
            <person name="Tudzynski B."/>
            <person name="Tudzynski P."/>
            <person name="Wincker P."/>
            <person name="Andrew M."/>
            <person name="Anthouard V."/>
            <person name="Beever R.E."/>
            <person name="Beffa R."/>
            <person name="Benoit I."/>
            <person name="Bouzid O."/>
            <person name="Brault B."/>
            <person name="Chen Z."/>
            <person name="Choquer M."/>
            <person name="Collemare J."/>
            <person name="Cotton P."/>
            <person name="Danchin E.G."/>
            <person name="Da Silva C."/>
            <person name="Gautier A."/>
            <person name="Giraud C."/>
            <person name="Giraud T."/>
            <person name="Gonzalez C."/>
            <person name="Grossetete S."/>
            <person name="Guldener U."/>
            <person name="Henrissat B."/>
            <person name="Howlett B.J."/>
            <person name="Kodira C."/>
            <person name="Kretschmer M."/>
            <person name="Lappartient A."/>
            <person name="Leroch M."/>
            <person name="Levis C."/>
            <person name="Mauceli E."/>
            <person name="Neuveglise C."/>
            <person name="Oeser B."/>
            <person name="Pearson M."/>
            <person name="Poulain J."/>
            <person name="Poussereau N."/>
            <person name="Quesneville H."/>
            <person name="Rascle C."/>
            <person name="Schumacher J."/>
            <person name="Segurens B."/>
            <person name="Sexton A."/>
            <person name="Silva E."/>
            <person name="Sirven C."/>
            <person name="Soanes D.M."/>
            <person name="Talbot N.J."/>
            <person name="Templeton M."/>
            <person name="Yandava C."/>
            <person name="Yarden O."/>
            <person name="Zeng Q."/>
            <person name="Rollins J.A."/>
            <person name="Lebrun M.H."/>
            <person name="Dickman M."/>
        </authorList>
    </citation>
    <scope>NUCLEOTIDE SEQUENCE [LARGE SCALE GENOMIC DNA]</scope>
    <source>
        <strain evidence="2">ATCC 18683 / 1980 / Ss-1</strain>
    </source>
</reference>
<dbReference type="Proteomes" id="UP000001312">
    <property type="component" value="Unassembled WGS sequence"/>
</dbReference>
<dbReference type="InParanoid" id="A7E5H3"/>
<dbReference type="EMBL" id="CH476621">
    <property type="protein sequence ID" value="EDN91145.1"/>
    <property type="molecule type" value="Genomic_DNA"/>
</dbReference>
<organism evidence="1 2">
    <name type="scientific">Sclerotinia sclerotiorum (strain ATCC 18683 / 1980 / Ss-1)</name>
    <name type="common">White mold</name>
    <name type="synonym">Whetzelinia sclerotiorum</name>
    <dbReference type="NCBI Taxonomy" id="665079"/>
    <lineage>
        <taxon>Eukaryota</taxon>
        <taxon>Fungi</taxon>
        <taxon>Dikarya</taxon>
        <taxon>Ascomycota</taxon>
        <taxon>Pezizomycotina</taxon>
        <taxon>Leotiomycetes</taxon>
        <taxon>Helotiales</taxon>
        <taxon>Sclerotiniaceae</taxon>
        <taxon>Sclerotinia</taxon>
    </lineage>
</organism>
<proteinExistence type="predicted"/>